<evidence type="ECO:0000256" key="8">
    <source>
        <dbReference type="ARBA" id="ARBA00039401"/>
    </source>
</evidence>
<dbReference type="PRINTS" id="PR00344">
    <property type="entry name" value="BCTRLSENSOR"/>
</dbReference>
<keyword evidence="6 10" id="KW-0418">Kinase</keyword>
<dbReference type="SMART" id="SM00388">
    <property type="entry name" value="HisKA"/>
    <property type="match status" value="1"/>
</dbReference>
<evidence type="ECO:0000256" key="6">
    <source>
        <dbReference type="ARBA" id="ARBA00022777"/>
    </source>
</evidence>
<dbReference type="Pfam" id="PF02518">
    <property type="entry name" value="HATPase_c"/>
    <property type="match status" value="1"/>
</dbReference>
<dbReference type="PANTHER" id="PTHR45453">
    <property type="entry name" value="PHOSPHATE REGULON SENSOR PROTEIN PHOR"/>
    <property type="match status" value="1"/>
</dbReference>
<evidence type="ECO:0000259" key="9">
    <source>
        <dbReference type="PROSITE" id="PS50109"/>
    </source>
</evidence>
<sequence>MEVEIVASLVGLAGLAIGLATGLAVRVSERAQRTAAPVTPMSGMPPGIASVLSVLRSSAVVVDAEDRVLRASSAARAFGLVSGDRLVVDELLAMARLVRRDGEIRETEIQVVPSRIRARAEGRWFAVRVAPLGSHGLVLVLAEDLTDMRRTEAIRRDFVANVSHELKTPVGALSLLAETVEGAADDPEAVRRFAGRMQIESVRLNNLVQDLMTLSRVQGDEPLPDLAPVPLDDVTAEALDRCQIKASSKEIELATGGTAGLRVRGDAELLITALRNLVDNAVAYSPERTRVVVSTRRCDDRFVEINVTDQGIGIPEAEVERIFERFYRVDPARSRQTGGTGLGLAIVKHVTSKHGGDVTVWSKEGSGSTFTIRLPLLDPPVPAALKIAREATP</sequence>
<evidence type="ECO:0000256" key="5">
    <source>
        <dbReference type="ARBA" id="ARBA00022679"/>
    </source>
</evidence>
<evidence type="ECO:0000256" key="2">
    <source>
        <dbReference type="ARBA" id="ARBA00004236"/>
    </source>
</evidence>
<dbReference type="Gene3D" id="1.10.287.130">
    <property type="match status" value="1"/>
</dbReference>
<feature type="domain" description="Histidine kinase" evidence="9">
    <location>
        <begin position="161"/>
        <end position="378"/>
    </location>
</feature>
<gene>
    <name evidence="10" type="ORF">ACFQ11_20745</name>
</gene>
<dbReference type="Proteomes" id="UP001596972">
    <property type="component" value="Unassembled WGS sequence"/>
</dbReference>
<evidence type="ECO:0000313" key="10">
    <source>
        <dbReference type="EMBL" id="MFD0902841.1"/>
    </source>
</evidence>
<dbReference type="InterPro" id="IPR036890">
    <property type="entry name" value="HATPase_C_sf"/>
</dbReference>
<dbReference type="EC" id="2.7.13.3" evidence="3"/>
<dbReference type="InterPro" id="IPR036097">
    <property type="entry name" value="HisK_dim/P_sf"/>
</dbReference>
<dbReference type="GO" id="GO:0016301">
    <property type="term" value="F:kinase activity"/>
    <property type="evidence" value="ECO:0007669"/>
    <property type="project" value="UniProtKB-KW"/>
</dbReference>
<dbReference type="SUPFAM" id="SSF47384">
    <property type="entry name" value="Homodimeric domain of signal transducing histidine kinase"/>
    <property type="match status" value="1"/>
</dbReference>
<dbReference type="PROSITE" id="PS50109">
    <property type="entry name" value="HIS_KIN"/>
    <property type="match status" value="1"/>
</dbReference>
<comment type="subcellular location">
    <subcellularLocation>
        <location evidence="2">Cell membrane</location>
    </subcellularLocation>
</comment>
<organism evidence="10 11">
    <name type="scientific">Actinomadura sediminis</name>
    <dbReference type="NCBI Taxonomy" id="1038904"/>
    <lineage>
        <taxon>Bacteria</taxon>
        <taxon>Bacillati</taxon>
        <taxon>Actinomycetota</taxon>
        <taxon>Actinomycetes</taxon>
        <taxon>Streptosporangiales</taxon>
        <taxon>Thermomonosporaceae</taxon>
        <taxon>Actinomadura</taxon>
    </lineage>
</organism>
<dbReference type="InterPro" id="IPR005467">
    <property type="entry name" value="His_kinase_dom"/>
</dbReference>
<dbReference type="CDD" id="cd00075">
    <property type="entry name" value="HATPase"/>
    <property type="match status" value="1"/>
</dbReference>
<comment type="catalytic activity">
    <reaction evidence="1">
        <text>ATP + protein L-histidine = ADP + protein N-phospho-L-histidine.</text>
        <dbReference type="EC" id="2.7.13.3"/>
    </reaction>
</comment>
<dbReference type="InterPro" id="IPR050351">
    <property type="entry name" value="BphY/WalK/GraS-like"/>
</dbReference>
<proteinExistence type="predicted"/>
<dbReference type="InterPro" id="IPR004358">
    <property type="entry name" value="Sig_transdc_His_kin-like_C"/>
</dbReference>
<dbReference type="SMART" id="SM00387">
    <property type="entry name" value="HATPase_c"/>
    <property type="match status" value="1"/>
</dbReference>
<dbReference type="RefSeq" id="WP_378301021.1">
    <property type="nucleotide sequence ID" value="NZ_JBHTJA010000042.1"/>
</dbReference>
<dbReference type="EMBL" id="JBHTJA010000042">
    <property type="protein sequence ID" value="MFD0902841.1"/>
    <property type="molecule type" value="Genomic_DNA"/>
</dbReference>
<evidence type="ECO:0000256" key="3">
    <source>
        <dbReference type="ARBA" id="ARBA00012438"/>
    </source>
</evidence>
<evidence type="ECO:0000256" key="7">
    <source>
        <dbReference type="ARBA" id="ARBA00023012"/>
    </source>
</evidence>
<keyword evidence="11" id="KW-1185">Reference proteome</keyword>
<dbReference type="SUPFAM" id="SSF55874">
    <property type="entry name" value="ATPase domain of HSP90 chaperone/DNA topoisomerase II/histidine kinase"/>
    <property type="match status" value="1"/>
</dbReference>
<evidence type="ECO:0000256" key="4">
    <source>
        <dbReference type="ARBA" id="ARBA00022553"/>
    </source>
</evidence>
<evidence type="ECO:0000256" key="1">
    <source>
        <dbReference type="ARBA" id="ARBA00000085"/>
    </source>
</evidence>
<evidence type="ECO:0000313" key="11">
    <source>
        <dbReference type="Proteomes" id="UP001596972"/>
    </source>
</evidence>
<keyword evidence="4" id="KW-0597">Phosphoprotein</keyword>
<dbReference type="InterPro" id="IPR003594">
    <property type="entry name" value="HATPase_dom"/>
</dbReference>
<dbReference type="Gene3D" id="3.30.565.10">
    <property type="entry name" value="Histidine kinase-like ATPase, C-terminal domain"/>
    <property type="match status" value="1"/>
</dbReference>
<protein>
    <recommendedName>
        <fullName evidence="8">Sensor-like histidine kinase SenX3</fullName>
        <ecNumber evidence="3">2.7.13.3</ecNumber>
    </recommendedName>
</protein>
<keyword evidence="7" id="KW-0902">Two-component regulatory system</keyword>
<dbReference type="PANTHER" id="PTHR45453:SF1">
    <property type="entry name" value="PHOSPHATE REGULON SENSOR PROTEIN PHOR"/>
    <property type="match status" value="1"/>
</dbReference>
<name>A0ABW3EST3_9ACTN</name>
<reference evidence="11" key="1">
    <citation type="journal article" date="2019" name="Int. J. Syst. Evol. Microbiol.">
        <title>The Global Catalogue of Microorganisms (GCM) 10K type strain sequencing project: providing services to taxonomists for standard genome sequencing and annotation.</title>
        <authorList>
            <consortium name="The Broad Institute Genomics Platform"/>
            <consortium name="The Broad Institute Genome Sequencing Center for Infectious Disease"/>
            <person name="Wu L."/>
            <person name="Ma J."/>
        </authorList>
    </citation>
    <scope>NUCLEOTIDE SEQUENCE [LARGE SCALE GENOMIC DNA]</scope>
    <source>
        <strain evidence="11">JCM 31202</strain>
    </source>
</reference>
<accession>A0ABW3EST3</accession>
<keyword evidence="5" id="KW-0808">Transferase</keyword>
<comment type="caution">
    <text evidence="10">The sequence shown here is derived from an EMBL/GenBank/DDBJ whole genome shotgun (WGS) entry which is preliminary data.</text>
</comment>
<dbReference type="CDD" id="cd00082">
    <property type="entry name" value="HisKA"/>
    <property type="match status" value="1"/>
</dbReference>
<dbReference type="Pfam" id="PF00512">
    <property type="entry name" value="HisKA"/>
    <property type="match status" value="1"/>
</dbReference>
<dbReference type="InterPro" id="IPR003661">
    <property type="entry name" value="HisK_dim/P_dom"/>
</dbReference>